<dbReference type="AlphaFoldDB" id="A0A9X6GDK8"/>
<dbReference type="EMBL" id="MUAU01000106">
    <property type="protein sequence ID" value="OOR72673.1"/>
    <property type="molecule type" value="Genomic_DNA"/>
</dbReference>
<evidence type="ECO:0000313" key="3">
    <source>
        <dbReference type="Proteomes" id="UP000190641"/>
    </source>
</evidence>
<keyword evidence="1" id="KW-0175">Coiled coil</keyword>
<dbReference type="Proteomes" id="UP000190641">
    <property type="component" value="Unassembled WGS sequence"/>
</dbReference>
<proteinExistence type="predicted"/>
<dbReference type="Gene3D" id="1.20.5.340">
    <property type="match status" value="1"/>
</dbReference>
<dbReference type="RefSeq" id="WP_078187182.1">
    <property type="nucleotide sequence ID" value="NZ_CP090082.1"/>
</dbReference>
<gene>
    <name evidence="2" type="ORF">BLX06_23445</name>
</gene>
<organism evidence="2 3">
    <name type="scientific">Bacillus cereus</name>
    <dbReference type="NCBI Taxonomy" id="1396"/>
    <lineage>
        <taxon>Bacteria</taxon>
        <taxon>Bacillati</taxon>
        <taxon>Bacillota</taxon>
        <taxon>Bacilli</taxon>
        <taxon>Bacillales</taxon>
        <taxon>Bacillaceae</taxon>
        <taxon>Bacillus</taxon>
        <taxon>Bacillus cereus group</taxon>
    </lineage>
</organism>
<comment type="caution">
    <text evidence="2">The sequence shown here is derived from an EMBL/GenBank/DDBJ whole genome shotgun (WGS) entry which is preliminary data.</text>
</comment>
<name>A0A9X6GDK8_BACCE</name>
<feature type="coiled-coil region" evidence="1">
    <location>
        <begin position="16"/>
        <end position="78"/>
    </location>
</feature>
<evidence type="ECO:0000256" key="1">
    <source>
        <dbReference type="SAM" id="Coils"/>
    </source>
</evidence>
<protein>
    <submittedName>
        <fullName evidence="2">Uncharacterized protein</fullName>
    </submittedName>
</protein>
<evidence type="ECO:0000313" key="2">
    <source>
        <dbReference type="EMBL" id="OOR72673.1"/>
    </source>
</evidence>
<sequence length="82" mass="9776">MDEKLDMLMKVMQEGFDGLNKRLDGLENHLNVVKTEVASLREDTTIVKQQVVRMRKDTRYLEKKYQQHDKQISELEDQMHKA</sequence>
<reference evidence="2 3" key="1">
    <citation type="submission" date="2017-01" db="EMBL/GenBank/DDBJ databases">
        <title>Bacillus cereus isolates.</title>
        <authorList>
            <person name="Beno S.M."/>
        </authorList>
    </citation>
    <scope>NUCLEOTIDE SEQUENCE [LARGE SCALE GENOMIC DNA]</scope>
    <source>
        <strain evidence="2 3">FSL K6-1030</strain>
    </source>
</reference>
<accession>A0A9X6GDK8</accession>